<feature type="compositionally biased region" description="Basic and acidic residues" evidence="1">
    <location>
        <begin position="108"/>
        <end position="120"/>
    </location>
</feature>
<feature type="region of interest" description="Disordered" evidence="1">
    <location>
        <begin position="82"/>
        <end position="120"/>
    </location>
</feature>
<evidence type="ECO:0000313" key="2">
    <source>
        <dbReference type="EMBL" id="KAG0572331.1"/>
    </source>
</evidence>
<name>A0A8T0HNF3_CERPU</name>
<evidence type="ECO:0000256" key="1">
    <source>
        <dbReference type="SAM" id="MobiDB-lite"/>
    </source>
</evidence>
<reference evidence="2" key="1">
    <citation type="submission" date="2020-06" db="EMBL/GenBank/DDBJ databases">
        <title>WGS assembly of Ceratodon purpureus strain R40.</title>
        <authorList>
            <person name="Carey S.B."/>
            <person name="Jenkins J."/>
            <person name="Shu S."/>
            <person name="Lovell J.T."/>
            <person name="Sreedasyam A."/>
            <person name="Maumus F."/>
            <person name="Tiley G.P."/>
            <person name="Fernandez-Pozo N."/>
            <person name="Barry K."/>
            <person name="Chen C."/>
            <person name="Wang M."/>
            <person name="Lipzen A."/>
            <person name="Daum C."/>
            <person name="Saski C.A."/>
            <person name="Payton A.C."/>
            <person name="Mcbreen J.C."/>
            <person name="Conrad R.E."/>
            <person name="Kollar L.M."/>
            <person name="Olsson S."/>
            <person name="Huttunen S."/>
            <person name="Landis J.B."/>
            <person name="Wickett N.J."/>
            <person name="Johnson M.G."/>
            <person name="Rensing S.A."/>
            <person name="Grimwood J."/>
            <person name="Schmutz J."/>
            <person name="Mcdaniel S.F."/>
        </authorList>
    </citation>
    <scope>NUCLEOTIDE SEQUENCE</scope>
    <source>
        <strain evidence="2">R40</strain>
    </source>
</reference>
<evidence type="ECO:0000313" key="3">
    <source>
        <dbReference type="Proteomes" id="UP000822688"/>
    </source>
</evidence>
<organism evidence="2 3">
    <name type="scientific">Ceratodon purpureus</name>
    <name type="common">Fire moss</name>
    <name type="synonym">Dicranum purpureum</name>
    <dbReference type="NCBI Taxonomy" id="3225"/>
    <lineage>
        <taxon>Eukaryota</taxon>
        <taxon>Viridiplantae</taxon>
        <taxon>Streptophyta</taxon>
        <taxon>Embryophyta</taxon>
        <taxon>Bryophyta</taxon>
        <taxon>Bryophytina</taxon>
        <taxon>Bryopsida</taxon>
        <taxon>Dicranidae</taxon>
        <taxon>Pseudoditrichales</taxon>
        <taxon>Ditrichaceae</taxon>
        <taxon>Ceratodon</taxon>
    </lineage>
</organism>
<protein>
    <submittedName>
        <fullName evidence="2">Uncharacterized protein</fullName>
    </submittedName>
</protein>
<gene>
    <name evidence="2" type="ORF">KC19_VG085700</name>
</gene>
<comment type="caution">
    <text evidence="2">The sequence shown here is derived from an EMBL/GenBank/DDBJ whole genome shotgun (WGS) entry which is preliminary data.</text>
</comment>
<keyword evidence="3" id="KW-1185">Reference proteome</keyword>
<accession>A0A8T0HNF3</accession>
<dbReference type="Proteomes" id="UP000822688">
    <property type="component" value="Chromosome V"/>
</dbReference>
<sequence length="120" mass="13750">MKHFRKPMCSDEMYHNHAIPNEFRRSKRSYYPSVYNNPAEVGKNDRADLEVYKNAQNTNDPYTALGHRTFSFGVSASIQLPTPVPSLPQNKDRPFGAKIGSDHRKKVTARERPPDSTVHH</sequence>
<dbReference type="AlphaFoldDB" id="A0A8T0HNF3"/>
<dbReference type="EMBL" id="CM026426">
    <property type="protein sequence ID" value="KAG0572331.1"/>
    <property type="molecule type" value="Genomic_DNA"/>
</dbReference>
<proteinExistence type="predicted"/>